<dbReference type="GO" id="GO:0034080">
    <property type="term" value="P:CENP-A containing chromatin assembly"/>
    <property type="evidence" value="ECO:0007669"/>
    <property type="project" value="TreeGrafter"/>
</dbReference>
<dbReference type="CTD" id="11339"/>
<evidence type="ECO:0000313" key="13">
    <source>
        <dbReference type="Proteomes" id="UP000504632"/>
    </source>
</evidence>
<organism evidence="13 14">
    <name type="scientific">Chanos chanos</name>
    <name type="common">Milkfish</name>
    <name type="synonym">Mugil chanos</name>
    <dbReference type="NCBI Taxonomy" id="29144"/>
    <lineage>
        <taxon>Eukaryota</taxon>
        <taxon>Metazoa</taxon>
        <taxon>Chordata</taxon>
        <taxon>Craniata</taxon>
        <taxon>Vertebrata</taxon>
        <taxon>Euteleostomi</taxon>
        <taxon>Actinopterygii</taxon>
        <taxon>Neopterygii</taxon>
        <taxon>Teleostei</taxon>
        <taxon>Ostariophysi</taxon>
        <taxon>Gonorynchiformes</taxon>
        <taxon>Chanidae</taxon>
        <taxon>Chanos</taxon>
    </lineage>
</organism>
<keyword evidence="6" id="KW-0479">Metal-binding</keyword>
<accession>A0A6J2V8Y8</accession>
<dbReference type="PROSITE" id="PS51793">
    <property type="entry name" value="MIS18"/>
    <property type="match status" value="1"/>
</dbReference>
<feature type="domain" description="Mis18" evidence="12">
    <location>
        <begin position="44"/>
        <end position="142"/>
    </location>
</feature>
<gene>
    <name evidence="14" type="primary">oip5</name>
</gene>
<keyword evidence="10" id="KW-0131">Cell cycle</keyword>
<dbReference type="GO" id="GO:0007059">
    <property type="term" value="P:chromosome segregation"/>
    <property type="evidence" value="ECO:0007669"/>
    <property type="project" value="TreeGrafter"/>
</dbReference>
<protein>
    <submittedName>
        <fullName evidence="14">Protein Mis18-beta</fullName>
    </submittedName>
</protein>
<dbReference type="GO" id="GO:0046872">
    <property type="term" value="F:metal ion binding"/>
    <property type="evidence" value="ECO:0007669"/>
    <property type="project" value="UniProtKB-KW"/>
</dbReference>
<dbReference type="AlphaFoldDB" id="A0A6J2V8Y8"/>
<dbReference type="InParanoid" id="A0A6J2V8Y8"/>
<evidence type="ECO:0000313" key="14">
    <source>
        <dbReference type="RefSeq" id="XP_030628213.1"/>
    </source>
</evidence>
<sequence length="200" mass="22949">MPRRKRRDVENTFISSNDSMSTTIVERLSAVEEPERYTFDYKNCSVFHCKKCNTVLGDSLGVCGEDKFLDSIICLKVTEDVIVKDKVEFNSEGHLAYCSYNALHCSGCRRFVGVVLNSTPAHLSALRKLFLLQKKQINCYMFKNGTMVKASMVSFEHKPMGKRFIELRRELEAQLKQIECLKEMVGGQTSKQQRQEQNLT</sequence>
<keyword evidence="9" id="KW-0539">Nucleus</keyword>
<dbReference type="InterPro" id="IPR004910">
    <property type="entry name" value="Yippee/Mis18/Cereblon"/>
</dbReference>
<evidence type="ECO:0000256" key="11">
    <source>
        <dbReference type="ARBA" id="ARBA00023328"/>
    </source>
</evidence>
<dbReference type="GO" id="GO:0005634">
    <property type="term" value="C:nucleus"/>
    <property type="evidence" value="ECO:0007669"/>
    <property type="project" value="UniProtKB-SubCell"/>
</dbReference>
<evidence type="ECO:0000256" key="5">
    <source>
        <dbReference type="ARBA" id="ARBA00022618"/>
    </source>
</evidence>
<dbReference type="GO" id="GO:0051301">
    <property type="term" value="P:cell division"/>
    <property type="evidence" value="ECO:0007669"/>
    <property type="project" value="UniProtKB-KW"/>
</dbReference>
<evidence type="ECO:0000256" key="3">
    <source>
        <dbReference type="ARBA" id="ARBA00004584"/>
    </source>
</evidence>
<dbReference type="OrthoDB" id="9926299at2759"/>
<dbReference type="Proteomes" id="UP000504632">
    <property type="component" value="Chromosome 4"/>
</dbReference>
<dbReference type="PANTHER" id="PTHR16431:SF3">
    <property type="entry name" value="PROTEIN MIS18-BETA"/>
    <property type="match status" value="1"/>
</dbReference>
<dbReference type="PANTHER" id="PTHR16431">
    <property type="entry name" value="NEUROGENIC PROTEIN MASTERMIND"/>
    <property type="match status" value="1"/>
</dbReference>
<evidence type="ECO:0000256" key="10">
    <source>
        <dbReference type="ARBA" id="ARBA00023306"/>
    </source>
</evidence>
<keyword evidence="5" id="KW-0132">Cell division</keyword>
<keyword evidence="4" id="KW-0158">Chromosome</keyword>
<keyword evidence="8" id="KW-0862">Zinc</keyword>
<comment type="function">
    <text evidence="1">Required for recruitment of CENPA to centromeres and normal chromosome segregation during mitosis.</text>
</comment>
<reference evidence="14" key="1">
    <citation type="submission" date="2025-08" db="UniProtKB">
        <authorList>
            <consortium name="RefSeq"/>
        </authorList>
    </citation>
    <scope>IDENTIFICATION</scope>
</reference>
<evidence type="ECO:0000256" key="8">
    <source>
        <dbReference type="ARBA" id="ARBA00022833"/>
    </source>
</evidence>
<dbReference type="GO" id="GO:0000775">
    <property type="term" value="C:chromosome, centromeric region"/>
    <property type="evidence" value="ECO:0007669"/>
    <property type="project" value="UniProtKB-SubCell"/>
</dbReference>
<dbReference type="RefSeq" id="XP_030628213.1">
    <property type="nucleotide sequence ID" value="XM_030772353.1"/>
</dbReference>
<comment type="subcellular location">
    <subcellularLocation>
        <location evidence="3">Chromosome</location>
        <location evidence="3">Centromere</location>
    </subcellularLocation>
    <subcellularLocation>
        <location evidence="2">Nucleus</location>
    </subcellularLocation>
</comment>
<evidence type="ECO:0000256" key="1">
    <source>
        <dbReference type="ARBA" id="ARBA00003694"/>
    </source>
</evidence>
<name>A0A6J2V8Y8_CHACN</name>
<evidence type="ECO:0000256" key="6">
    <source>
        <dbReference type="ARBA" id="ARBA00022723"/>
    </source>
</evidence>
<evidence type="ECO:0000256" key="2">
    <source>
        <dbReference type="ARBA" id="ARBA00004123"/>
    </source>
</evidence>
<evidence type="ECO:0000259" key="12">
    <source>
        <dbReference type="PROSITE" id="PS51793"/>
    </source>
</evidence>
<dbReference type="InterPro" id="IPR034752">
    <property type="entry name" value="Mis18"/>
</dbReference>
<dbReference type="GO" id="GO:0000785">
    <property type="term" value="C:chromatin"/>
    <property type="evidence" value="ECO:0007669"/>
    <property type="project" value="TreeGrafter"/>
</dbReference>
<keyword evidence="11" id="KW-0137">Centromere</keyword>
<proteinExistence type="predicted"/>
<dbReference type="GeneID" id="115810423"/>
<evidence type="ECO:0000256" key="4">
    <source>
        <dbReference type="ARBA" id="ARBA00022454"/>
    </source>
</evidence>
<keyword evidence="13" id="KW-1185">Reference proteome</keyword>
<evidence type="ECO:0000256" key="9">
    <source>
        <dbReference type="ARBA" id="ARBA00023242"/>
    </source>
</evidence>
<keyword evidence="7" id="KW-0498">Mitosis</keyword>
<evidence type="ECO:0000256" key="7">
    <source>
        <dbReference type="ARBA" id="ARBA00022776"/>
    </source>
</evidence>
<dbReference type="FunCoup" id="A0A6J2V8Y8">
    <property type="interactions" value="657"/>
</dbReference>
<dbReference type="Pfam" id="PF03226">
    <property type="entry name" value="Yippee-Mis18"/>
    <property type="match status" value="1"/>
</dbReference>